<feature type="domain" description="DinB-like" evidence="1">
    <location>
        <begin position="11"/>
        <end position="145"/>
    </location>
</feature>
<evidence type="ECO:0000313" key="2">
    <source>
        <dbReference type="EMBL" id="RDU34948.1"/>
    </source>
</evidence>
<proteinExistence type="predicted"/>
<dbReference type="InterPro" id="IPR034660">
    <property type="entry name" value="DinB/YfiT-like"/>
</dbReference>
<evidence type="ECO:0000313" key="3">
    <source>
        <dbReference type="Proteomes" id="UP000257144"/>
    </source>
</evidence>
<dbReference type="AlphaFoldDB" id="A0A3D8GKK7"/>
<dbReference type="Proteomes" id="UP000257144">
    <property type="component" value="Unassembled WGS sequence"/>
</dbReference>
<dbReference type="Gene3D" id="1.20.120.450">
    <property type="entry name" value="dinb family like domain"/>
    <property type="match status" value="1"/>
</dbReference>
<comment type="caution">
    <text evidence="2">The sequence shown here is derived from an EMBL/GenBank/DDBJ whole genome shotgun (WGS) entry which is preliminary data.</text>
</comment>
<dbReference type="Pfam" id="PF12867">
    <property type="entry name" value="DinB_2"/>
    <property type="match status" value="1"/>
</dbReference>
<dbReference type="InterPro" id="IPR024775">
    <property type="entry name" value="DinB-like"/>
</dbReference>
<protein>
    <submittedName>
        <fullName evidence="2">DinB family protein</fullName>
    </submittedName>
</protein>
<keyword evidence="3" id="KW-1185">Reference proteome</keyword>
<gene>
    <name evidence="2" type="ORF">DRW41_21040</name>
</gene>
<dbReference type="OrthoDB" id="4295522at2"/>
<evidence type="ECO:0000259" key="1">
    <source>
        <dbReference type="Pfam" id="PF12867"/>
    </source>
</evidence>
<dbReference type="EMBL" id="QNQT01000016">
    <property type="protein sequence ID" value="RDU34948.1"/>
    <property type="molecule type" value="Genomic_DNA"/>
</dbReference>
<sequence>MKKEHEVLFNQLKDYREGTLGCVADISEEAADIVPAGFNNNIRWNLGHIYLDQLLWIKHLTKEPIEIPEGFNDWFGFGTSPASWTSQPPSLEELKQLLAGQPEWIEATYGDRLEETFPETESGMHTIAQVLVRTIYHEGIHLGAIIALRKFI</sequence>
<dbReference type="SUPFAM" id="SSF109854">
    <property type="entry name" value="DinB/YfiT-like putative metalloenzymes"/>
    <property type="match status" value="1"/>
</dbReference>
<organism evidence="2 3">
    <name type="scientific">Neobacillus piezotolerans</name>
    <dbReference type="NCBI Taxonomy" id="2259171"/>
    <lineage>
        <taxon>Bacteria</taxon>
        <taxon>Bacillati</taxon>
        <taxon>Bacillota</taxon>
        <taxon>Bacilli</taxon>
        <taxon>Bacillales</taxon>
        <taxon>Bacillaceae</taxon>
        <taxon>Neobacillus</taxon>
    </lineage>
</organism>
<accession>A0A3D8GKK7</accession>
<name>A0A3D8GKK7_9BACI</name>
<dbReference type="RefSeq" id="WP_115453993.1">
    <property type="nucleotide sequence ID" value="NZ_QNQT01000016.1"/>
</dbReference>
<reference evidence="2 3" key="1">
    <citation type="submission" date="2018-07" db="EMBL/GenBank/DDBJ databases">
        <title>Bacillus sp. YLB-04 draft genome sequence.</title>
        <authorList>
            <person name="Yu L."/>
            <person name="Tang X."/>
        </authorList>
    </citation>
    <scope>NUCLEOTIDE SEQUENCE [LARGE SCALE GENOMIC DNA]</scope>
    <source>
        <strain evidence="2 3">YLB-04</strain>
    </source>
</reference>